<dbReference type="Pfam" id="PF01844">
    <property type="entry name" value="HNH"/>
    <property type="match status" value="1"/>
</dbReference>
<dbReference type="Proteomes" id="UP000734823">
    <property type="component" value="Unassembled WGS sequence"/>
</dbReference>
<evidence type="ECO:0000259" key="1">
    <source>
        <dbReference type="SMART" id="SM00507"/>
    </source>
</evidence>
<protein>
    <submittedName>
        <fullName evidence="2">HNH endonuclease</fullName>
    </submittedName>
</protein>
<dbReference type="InterPro" id="IPR003615">
    <property type="entry name" value="HNH_nuc"/>
</dbReference>
<dbReference type="CDD" id="cd00085">
    <property type="entry name" value="HNHc"/>
    <property type="match status" value="1"/>
</dbReference>
<dbReference type="EMBL" id="JABVED010000065">
    <property type="protein sequence ID" value="MBC6451757.1"/>
    <property type="molecule type" value="Genomic_DNA"/>
</dbReference>
<dbReference type="GO" id="GO:0004519">
    <property type="term" value="F:endonuclease activity"/>
    <property type="evidence" value="ECO:0007669"/>
    <property type="project" value="UniProtKB-KW"/>
</dbReference>
<name>A0ABR7LGI2_9PSEU</name>
<evidence type="ECO:0000313" key="3">
    <source>
        <dbReference type="Proteomes" id="UP000734823"/>
    </source>
</evidence>
<dbReference type="SMART" id="SM00507">
    <property type="entry name" value="HNHc"/>
    <property type="match status" value="1"/>
</dbReference>
<keyword evidence="3" id="KW-1185">Reference proteome</keyword>
<organism evidence="2 3">
    <name type="scientific">Actinokineospora xionganensis</name>
    <dbReference type="NCBI Taxonomy" id="2684470"/>
    <lineage>
        <taxon>Bacteria</taxon>
        <taxon>Bacillati</taxon>
        <taxon>Actinomycetota</taxon>
        <taxon>Actinomycetes</taxon>
        <taxon>Pseudonocardiales</taxon>
        <taxon>Pseudonocardiaceae</taxon>
        <taxon>Actinokineospora</taxon>
    </lineage>
</organism>
<sequence>MVDKIARTRRAAGAADTLETLRADALYDLVVNGGGRGVTVELQVAVPYTVLLGANLGGTLDGYGPVPNITIRELITDHDTSWRRILTDPIGKVLEVSTRRHPGADLTRHIRLRDHTCRFPGCHRPAKSCELDHTTPHSHGGSTSAPNLGALCKLHHKLKTQPGW</sequence>
<reference evidence="2 3" key="1">
    <citation type="submission" date="2020-06" db="EMBL/GenBank/DDBJ databases">
        <title>Actinokineospora xiongansis sp. nov., isolated from soil of Baiyangdian.</title>
        <authorList>
            <person name="Zhang X."/>
        </authorList>
    </citation>
    <scope>NUCLEOTIDE SEQUENCE [LARGE SCALE GENOMIC DNA]</scope>
    <source>
        <strain evidence="2 3">HBU206404</strain>
    </source>
</reference>
<feature type="domain" description="HNH nuclease" evidence="1">
    <location>
        <begin position="105"/>
        <end position="157"/>
    </location>
</feature>
<keyword evidence="2" id="KW-0255">Endonuclease</keyword>
<accession>A0ABR7LGI2</accession>
<proteinExistence type="predicted"/>
<keyword evidence="2" id="KW-0378">Hydrolase</keyword>
<keyword evidence="2" id="KW-0540">Nuclease</keyword>
<dbReference type="Gene3D" id="1.10.30.50">
    <property type="match status" value="1"/>
</dbReference>
<feature type="non-terminal residue" evidence="2">
    <location>
        <position position="164"/>
    </location>
</feature>
<comment type="caution">
    <text evidence="2">The sequence shown here is derived from an EMBL/GenBank/DDBJ whole genome shotgun (WGS) entry which is preliminary data.</text>
</comment>
<dbReference type="RefSeq" id="WP_187224818.1">
    <property type="nucleotide sequence ID" value="NZ_JABVED010000065.1"/>
</dbReference>
<gene>
    <name evidence="2" type="ORF">GPZ80_31940</name>
</gene>
<evidence type="ECO:0000313" key="2">
    <source>
        <dbReference type="EMBL" id="MBC6451757.1"/>
    </source>
</evidence>
<dbReference type="InterPro" id="IPR002711">
    <property type="entry name" value="HNH"/>
</dbReference>